<accession>A0A6M8FLM0</accession>
<dbReference type="RefSeq" id="WP_173210875.1">
    <property type="nucleotide sequence ID" value="NZ_CP053697.2"/>
</dbReference>
<proteinExistence type="predicted"/>
<gene>
    <name evidence="2" type="ORF">HNE05_18190</name>
</gene>
<keyword evidence="1" id="KW-0732">Signal</keyword>
<dbReference type="AlphaFoldDB" id="A0A6M8FLM0"/>
<dbReference type="Pfam" id="PF06980">
    <property type="entry name" value="DUF1302"/>
    <property type="match status" value="1"/>
</dbReference>
<feature type="signal peptide" evidence="1">
    <location>
        <begin position="1"/>
        <end position="26"/>
    </location>
</feature>
<dbReference type="InterPro" id="IPR010727">
    <property type="entry name" value="DUF1302"/>
</dbReference>
<evidence type="ECO:0000256" key="1">
    <source>
        <dbReference type="SAM" id="SignalP"/>
    </source>
</evidence>
<name>A0A6M8FLM0_9GAMM</name>
<evidence type="ECO:0000313" key="3">
    <source>
        <dbReference type="Proteomes" id="UP000501379"/>
    </source>
</evidence>
<dbReference type="EMBL" id="CP053697">
    <property type="protein sequence ID" value="QKE65202.1"/>
    <property type="molecule type" value="Genomic_DNA"/>
</dbReference>
<dbReference type="Proteomes" id="UP000501379">
    <property type="component" value="Chromosome"/>
</dbReference>
<evidence type="ECO:0000313" key="2">
    <source>
        <dbReference type="EMBL" id="QKE65202.1"/>
    </source>
</evidence>
<reference evidence="2" key="1">
    <citation type="submission" date="2020-07" db="EMBL/GenBank/DDBJ databases">
        <title>Nitrate ammonifying Pseudomonas campi sp. nov. isolated from German agricultural grassland.</title>
        <authorList>
            <person name="Timsy T."/>
            <person name="Ulrich A."/>
            <person name="Spanner T."/>
            <person name="Foesel B."/>
            <person name="Kolb S."/>
            <person name="Horn M.A."/>
            <person name="Behrendt U."/>
        </authorList>
    </citation>
    <scope>NUCLEOTIDE SEQUENCE</scope>
    <source>
        <strain evidence="2">S1-A32-2</strain>
    </source>
</reference>
<keyword evidence="3" id="KW-1185">Reference proteome</keyword>
<dbReference type="KEGG" id="pcam:HNE05_18190"/>
<protein>
    <submittedName>
        <fullName evidence="2">DUF1302 domain-containing protein</fullName>
    </submittedName>
</protein>
<feature type="chain" id="PRO_5026819957" evidence="1">
    <location>
        <begin position="27"/>
        <end position="587"/>
    </location>
</feature>
<organism evidence="2 3">
    <name type="scientific">Aquipseudomonas campi</name>
    <dbReference type="NCBI Taxonomy" id="2731681"/>
    <lineage>
        <taxon>Bacteria</taxon>
        <taxon>Pseudomonadati</taxon>
        <taxon>Pseudomonadota</taxon>
        <taxon>Gammaproteobacteria</taxon>
        <taxon>Pseudomonadales</taxon>
        <taxon>Pseudomonadaceae</taxon>
        <taxon>Aquipseudomonas</taxon>
    </lineage>
</organism>
<sequence>MTYQGKGFALAGLALLGTLPIGVAQAFQVRSGDWTTSLDTTLSYGVSYRMEDQDNKLIARANGGKGNNAGLINSDDGNLNFRKGELFSEVVKAVSELDLRYQDRYGVFVRGRTFYDFELEDDQRRHREISNDGLEEAGSSADLLDAFVYGSWTVNERDLNARLGRQVINWGEGLYYQNGIGATNPVDINALRAPGSEVKEAYMPTFMVSGSFELRDNLTLEGYWQPGWAWEASKIDPCGTYYSTLDVLGEGCDYLSASPLQEAATGLVGEPLAFDNPAAAQAYADSLPPGFVNDLLRGYLPSTFIQRGKDIDGDDSAQYGAALRWYVPELNDTELGFYYLRYNMQVPMIGLTVGQPVTLPGAGVLPDASSSRYYAEYLEKRDLFGISFNTSIGGDSIFNGLSLAGELSYRPDTPIALGLNEYLPDALLGSLSGLPVGSKLDGYREKDMYQASLVGIYNFNGVLGSDSATLFSELVASRVQGLESDVDYYEATSSAYGGQVSLQLTYTNVFNLVNLVPNVSYQYSINGVAPQLTNGLDEEAQSYSLGLDAIYKESFTVGAKYVDYSGGGLSNKRTDRDFLSFNVKYSF</sequence>